<dbReference type="Proteomes" id="UP000183174">
    <property type="component" value="Unassembled WGS sequence"/>
</dbReference>
<dbReference type="AlphaFoldDB" id="A0A1C3V530"/>
<evidence type="ECO:0000313" key="2">
    <source>
        <dbReference type="Proteomes" id="UP000183174"/>
    </source>
</evidence>
<reference evidence="1 2" key="1">
    <citation type="submission" date="2016-08" db="EMBL/GenBank/DDBJ databases">
        <authorList>
            <person name="Seilhamer J.J."/>
        </authorList>
    </citation>
    <scope>NUCLEOTIDE SEQUENCE [LARGE SCALE GENOMIC DNA]</scope>
    <source>
        <strain evidence="1 2">CCBAU 10071</strain>
    </source>
</reference>
<evidence type="ECO:0000313" key="1">
    <source>
        <dbReference type="EMBL" id="SCB22749.1"/>
    </source>
</evidence>
<organism evidence="1 2">
    <name type="scientific">Bradyrhizobium yuanmingense</name>
    <dbReference type="NCBI Taxonomy" id="108015"/>
    <lineage>
        <taxon>Bacteria</taxon>
        <taxon>Pseudomonadati</taxon>
        <taxon>Pseudomonadota</taxon>
        <taxon>Alphaproteobacteria</taxon>
        <taxon>Hyphomicrobiales</taxon>
        <taxon>Nitrobacteraceae</taxon>
        <taxon>Bradyrhizobium</taxon>
    </lineage>
</organism>
<proteinExistence type="predicted"/>
<dbReference type="EMBL" id="FMAE01000003">
    <property type="protein sequence ID" value="SCB22749.1"/>
    <property type="molecule type" value="Genomic_DNA"/>
</dbReference>
<gene>
    <name evidence="1" type="ORF">GA0061099_1003178</name>
</gene>
<protein>
    <submittedName>
        <fullName evidence="1">Uncharacterized protein</fullName>
    </submittedName>
</protein>
<accession>A0A1C3V530</accession>
<name>A0A1C3V530_9BRAD</name>
<sequence length="46" mass="5056">MCDQPGDDTDRVRALSRIAGLNGRLPPPRKGCKVVFDQDILPVHTP</sequence>